<dbReference type="AlphaFoldDB" id="A0A3D8INZ9"/>
<evidence type="ECO:0000313" key="3">
    <source>
        <dbReference type="EMBL" id="RDU66969.1"/>
    </source>
</evidence>
<dbReference type="GO" id="GO:0017148">
    <property type="term" value="P:negative regulation of translation"/>
    <property type="evidence" value="ECO:0007669"/>
    <property type="project" value="UniProtKB-UniRule"/>
</dbReference>
<keyword evidence="2" id="KW-0963">Cytoplasm</keyword>
<gene>
    <name evidence="2 3" type="primary">rsfS</name>
    <name evidence="3" type="ORF">CQA53_01510</name>
</gene>
<dbReference type="InterPro" id="IPR004394">
    <property type="entry name" value="Iojap/RsfS/C7orf30"/>
</dbReference>
<comment type="subcellular location">
    <subcellularLocation>
        <location evidence="2">Cytoplasm</location>
    </subcellularLocation>
</comment>
<dbReference type="Pfam" id="PF02410">
    <property type="entry name" value="RsfS"/>
    <property type="match status" value="1"/>
</dbReference>
<comment type="similarity">
    <text evidence="1 2">Belongs to the Iojap/RsfS family.</text>
</comment>
<keyword evidence="4" id="KW-1185">Reference proteome</keyword>
<dbReference type="HAMAP" id="MF_01477">
    <property type="entry name" value="Iojap_RsfS"/>
    <property type="match status" value="1"/>
</dbReference>
<name>A0A3D8INZ9_9HELI</name>
<dbReference type="OrthoDB" id="9793681at2"/>
<dbReference type="NCBIfam" id="TIGR00090">
    <property type="entry name" value="rsfS_iojap_ybeB"/>
    <property type="match status" value="1"/>
</dbReference>
<dbReference type="EMBL" id="NXLQ01000002">
    <property type="protein sequence ID" value="RDU66969.1"/>
    <property type="molecule type" value="Genomic_DNA"/>
</dbReference>
<sequence length="120" mass="13831">MEKKQEISGQNLVNIIVEILDSKKATHIEIIDLQNKGYLSQFVVIATSMAGKHGLSLLNYLKDDLKPKGVRFYAIDEDNEDWIIVDFGEIIVHIFTENHRNKYNLEEFLEKTFSKNGFNG</sequence>
<dbReference type="PANTHER" id="PTHR21043">
    <property type="entry name" value="IOJAP SUPERFAMILY ORTHOLOG"/>
    <property type="match status" value="1"/>
</dbReference>
<dbReference type="PANTHER" id="PTHR21043:SF0">
    <property type="entry name" value="MITOCHONDRIAL ASSEMBLY OF RIBOSOMAL LARGE SUBUNIT PROTEIN 1"/>
    <property type="match status" value="1"/>
</dbReference>
<accession>A0A3D8INZ9</accession>
<dbReference type="GO" id="GO:0090071">
    <property type="term" value="P:negative regulation of ribosome biogenesis"/>
    <property type="evidence" value="ECO:0007669"/>
    <property type="project" value="UniProtKB-UniRule"/>
</dbReference>
<proteinExistence type="inferred from homology"/>
<evidence type="ECO:0000313" key="4">
    <source>
        <dbReference type="Proteomes" id="UP000256379"/>
    </source>
</evidence>
<protein>
    <recommendedName>
        <fullName evidence="2">Ribosomal silencing factor RsfS</fullName>
    </recommendedName>
</protein>
<evidence type="ECO:0000256" key="2">
    <source>
        <dbReference type="HAMAP-Rule" id="MF_01477"/>
    </source>
</evidence>
<reference evidence="3 4" key="1">
    <citation type="submission" date="2018-04" db="EMBL/GenBank/DDBJ databases">
        <title>Novel Campyloabacter and Helicobacter Species and Strains.</title>
        <authorList>
            <person name="Mannion A.J."/>
            <person name="Shen Z."/>
            <person name="Fox J.G."/>
        </authorList>
    </citation>
    <scope>NUCLEOTIDE SEQUENCE [LARGE SCALE GENOMIC DNA]</scope>
    <source>
        <strain evidence="3 4">MIT 17-337</strain>
    </source>
</reference>
<dbReference type="RefSeq" id="WP_115542264.1">
    <property type="nucleotide sequence ID" value="NZ_NXLQ01000002.1"/>
</dbReference>
<comment type="function">
    <text evidence="2">Functions as a ribosomal silencing factor. Interacts with ribosomal protein uL14 (rplN), blocking formation of intersubunit bridge B8. Prevents association of the 30S and 50S ribosomal subunits and the formation of functional ribosomes, thus repressing translation.</text>
</comment>
<comment type="subunit">
    <text evidence="2">Interacts with ribosomal protein uL14 (rplN).</text>
</comment>
<dbReference type="Gene3D" id="3.30.460.10">
    <property type="entry name" value="Beta Polymerase, domain 2"/>
    <property type="match status" value="1"/>
</dbReference>
<dbReference type="GO" id="GO:0005737">
    <property type="term" value="C:cytoplasm"/>
    <property type="evidence" value="ECO:0007669"/>
    <property type="project" value="UniProtKB-SubCell"/>
</dbReference>
<dbReference type="SUPFAM" id="SSF81301">
    <property type="entry name" value="Nucleotidyltransferase"/>
    <property type="match status" value="1"/>
</dbReference>
<dbReference type="GO" id="GO:0043023">
    <property type="term" value="F:ribosomal large subunit binding"/>
    <property type="evidence" value="ECO:0007669"/>
    <property type="project" value="TreeGrafter"/>
</dbReference>
<evidence type="ECO:0000256" key="1">
    <source>
        <dbReference type="ARBA" id="ARBA00010574"/>
    </source>
</evidence>
<organism evidence="3 4">
    <name type="scientific">Helicobacter didelphidarum</name>
    <dbReference type="NCBI Taxonomy" id="2040648"/>
    <lineage>
        <taxon>Bacteria</taxon>
        <taxon>Pseudomonadati</taxon>
        <taxon>Campylobacterota</taxon>
        <taxon>Epsilonproteobacteria</taxon>
        <taxon>Campylobacterales</taxon>
        <taxon>Helicobacteraceae</taxon>
        <taxon>Helicobacter</taxon>
    </lineage>
</organism>
<keyword evidence="2" id="KW-0678">Repressor</keyword>
<dbReference type="GO" id="GO:0042256">
    <property type="term" value="P:cytosolic ribosome assembly"/>
    <property type="evidence" value="ECO:0007669"/>
    <property type="project" value="UniProtKB-UniRule"/>
</dbReference>
<keyword evidence="2" id="KW-0810">Translation regulation</keyword>
<dbReference type="InterPro" id="IPR043519">
    <property type="entry name" value="NT_sf"/>
</dbReference>
<comment type="caution">
    <text evidence="3">The sequence shown here is derived from an EMBL/GenBank/DDBJ whole genome shotgun (WGS) entry which is preliminary data.</text>
</comment>
<dbReference type="Proteomes" id="UP000256379">
    <property type="component" value="Unassembled WGS sequence"/>
</dbReference>